<dbReference type="Proteomes" id="UP001217582">
    <property type="component" value="Chromosome 5"/>
</dbReference>
<protein>
    <recommendedName>
        <fullName evidence="2">FHA domain-containing protein</fullName>
    </recommendedName>
</protein>
<feature type="domain" description="FHA" evidence="2">
    <location>
        <begin position="31"/>
        <end position="80"/>
    </location>
</feature>
<dbReference type="Pfam" id="PF00498">
    <property type="entry name" value="FHA"/>
    <property type="match status" value="1"/>
</dbReference>
<feature type="region of interest" description="Disordered" evidence="1">
    <location>
        <begin position="428"/>
        <end position="449"/>
    </location>
</feature>
<feature type="region of interest" description="Disordered" evidence="1">
    <location>
        <begin position="235"/>
        <end position="400"/>
    </location>
</feature>
<feature type="compositionally biased region" description="Polar residues" evidence="1">
    <location>
        <begin position="284"/>
        <end position="293"/>
    </location>
</feature>
<dbReference type="AlphaFoldDB" id="A0AAJ5Z0R9"/>
<feature type="compositionally biased region" description="Basic and acidic residues" evidence="1">
    <location>
        <begin position="843"/>
        <end position="857"/>
    </location>
</feature>
<name>A0AAJ5Z0R9_9BASI</name>
<dbReference type="SUPFAM" id="SSF49879">
    <property type="entry name" value="SMAD/FHA domain"/>
    <property type="match status" value="1"/>
</dbReference>
<feature type="compositionally biased region" description="Basic and acidic residues" evidence="1">
    <location>
        <begin position="388"/>
        <end position="400"/>
    </location>
</feature>
<feature type="compositionally biased region" description="Basic and acidic residues" evidence="1">
    <location>
        <begin position="335"/>
        <end position="348"/>
    </location>
</feature>
<proteinExistence type="predicted"/>
<keyword evidence="4" id="KW-1185">Reference proteome</keyword>
<reference evidence="3 4" key="1">
    <citation type="submission" date="2023-03" db="EMBL/GenBank/DDBJ databases">
        <title>Mating type loci evolution in Malassezia.</title>
        <authorList>
            <person name="Coelho M.A."/>
        </authorList>
    </citation>
    <scope>NUCLEOTIDE SEQUENCE [LARGE SCALE GENOMIC DNA]</scope>
    <source>
        <strain evidence="3 4">CBS 13387</strain>
    </source>
</reference>
<accession>A0AAJ5Z0R9</accession>
<dbReference type="Gene3D" id="2.60.200.20">
    <property type="match status" value="1"/>
</dbReference>
<sequence length="871" mass="96115">MGDVQPRGSLQLLSDSGDIEVARFQIKKETTTLGRALTNDVRLLLEDVSRKHCKIQFDSENRAVLHVMGSGGVWHNDVHVRPSANDTQIKLNDGDKLQISKHTLTFSYVTAAPASPRKRKPQMAAPESPATPRRQSARIKARASMPCFRTAWTPERAMRPIPLTQQTAPTEPAQSNSNVVAVEQPKTPQAPTMILADLNVWQRTSLETNVPETHKDVHPGPESDLQNDTAMVNETANTSQRGDCPERDQTEPEATDPQVSESGPVDLKFMDPNPLEPEPEATGSEASIQQVSESGPIDLKSTDPNSVEPEPVDPKPADPVAIQSNLFELAQVKQEPLDPHHVDPESTESHPNSPGPIESHPADPQPIKLNANDAQSIHIDSTEFEAAEPERLGFDHAELEPKLDQHLESQPIVPGEAQGFYEALDDHVSQADTKESSAEEKGNEPHDTSDLTLCLDELEEQEVVDANRLLSAAMPTTPRFPPTTPLRWSPAKSRKVSLRTATLLKRSAQLPIVPLVDMEPQCAQTPPPSVNSRIPTSTDSKDMELSAMSSDEEDEEEVDSSLELQCASSPLPQRPLHSFMTPQTKRQEKPMIRRMSCSEMDQPTLRRQPSWQWLKNLFSPSKKAAQESTKEPVPLGSEHASSEVPEQDEQESFFDASGDMDMTSVHHVTTPKANEKNLAPTPDMHVLKHVFAEPKQAVSAEATMHHFRHMMSEPKQTSAMDLSMSSAWTAMEEQVRDVPQEASVPAQTLQVLTPETDQLTKHRATRTVPKKEPYVPVRRQLPPRNAVKMSRIGSLSTSTTRTASEQQAAQTACAVPPDTRLRRSGMASSLPVARDGTTTRTRATKESITNDREDATLNKRVTRGASKARKI</sequence>
<evidence type="ECO:0000256" key="1">
    <source>
        <dbReference type="SAM" id="MobiDB-lite"/>
    </source>
</evidence>
<dbReference type="CDD" id="cd22673">
    <property type="entry name" value="FHA_Ki67"/>
    <property type="match status" value="1"/>
</dbReference>
<dbReference type="InterPro" id="IPR008984">
    <property type="entry name" value="SMAD_FHA_dom_sf"/>
</dbReference>
<evidence type="ECO:0000259" key="2">
    <source>
        <dbReference type="PROSITE" id="PS50006"/>
    </source>
</evidence>
<organism evidence="3 4">
    <name type="scientific">Malassezia arunalokei</name>
    <dbReference type="NCBI Taxonomy" id="1514897"/>
    <lineage>
        <taxon>Eukaryota</taxon>
        <taxon>Fungi</taxon>
        <taxon>Dikarya</taxon>
        <taxon>Basidiomycota</taxon>
        <taxon>Ustilaginomycotina</taxon>
        <taxon>Malasseziomycetes</taxon>
        <taxon>Malasseziales</taxon>
        <taxon>Malasseziaceae</taxon>
        <taxon>Malassezia</taxon>
    </lineage>
</organism>
<evidence type="ECO:0000313" key="4">
    <source>
        <dbReference type="Proteomes" id="UP001217582"/>
    </source>
</evidence>
<dbReference type="SMART" id="SM00240">
    <property type="entry name" value="FHA"/>
    <property type="match status" value="1"/>
</dbReference>
<feature type="region of interest" description="Disordered" evidence="1">
    <location>
        <begin position="522"/>
        <end position="590"/>
    </location>
</feature>
<gene>
    <name evidence="3" type="ORF">MARU1_002628</name>
</gene>
<dbReference type="EMBL" id="CP119920">
    <property type="protein sequence ID" value="WFD16587.1"/>
    <property type="molecule type" value="Genomic_DNA"/>
</dbReference>
<dbReference type="InterPro" id="IPR000253">
    <property type="entry name" value="FHA_dom"/>
</dbReference>
<feature type="region of interest" description="Disordered" evidence="1">
    <location>
        <begin position="821"/>
        <end position="871"/>
    </location>
</feature>
<feature type="compositionally biased region" description="Basic residues" evidence="1">
    <location>
        <begin position="860"/>
        <end position="871"/>
    </location>
</feature>
<feature type="region of interest" description="Disordered" evidence="1">
    <location>
        <begin position="621"/>
        <end position="651"/>
    </location>
</feature>
<feature type="compositionally biased region" description="Acidic residues" evidence="1">
    <location>
        <begin position="550"/>
        <end position="560"/>
    </location>
</feature>
<feature type="region of interest" description="Disordered" evidence="1">
    <location>
        <begin position="112"/>
        <end position="142"/>
    </location>
</feature>
<dbReference type="PROSITE" id="PS50006">
    <property type="entry name" value="FHA_DOMAIN"/>
    <property type="match status" value="1"/>
</dbReference>
<evidence type="ECO:0000313" key="3">
    <source>
        <dbReference type="EMBL" id="WFD16587.1"/>
    </source>
</evidence>